<dbReference type="Proteomes" id="UP000594454">
    <property type="component" value="Chromosome 3"/>
</dbReference>
<organism evidence="2 3">
    <name type="scientific">Hermetia illucens</name>
    <name type="common">Black soldier fly</name>
    <dbReference type="NCBI Taxonomy" id="343691"/>
    <lineage>
        <taxon>Eukaryota</taxon>
        <taxon>Metazoa</taxon>
        <taxon>Ecdysozoa</taxon>
        <taxon>Arthropoda</taxon>
        <taxon>Hexapoda</taxon>
        <taxon>Insecta</taxon>
        <taxon>Pterygota</taxon>
        <taxon>Neoptera</taxon>
        <taxon>Endopterygota</taxon>
        <taxon>Diptera</taxon>
        <taxon>Brachycera</taxon>
        <taxon>Stratiomyomorpha</taxon>
        <taxon>Stratiomyidae</taxon>
        <taxon>Hermetiinae</taxon>
        <taxon>Hermetia</taxon>
    </lineage>
</organism>
<evidence type="ECO:0000259" key="1">
    <source>
        <dbReference type="PROSITE" id="PS50878"/>
    </source>
</evidence>
<sequence>MEKHREKHRLLYIAFLDLEKAFDRVPHELIWYALRQHLVPEELVRWVQLLYHDPKSKVQSMAGVSNPLRASVRVHQGSALSPLLFVVVMDTVTRDIQRPAPYTLLYEDDVFLTSHSKNDLEQLVQKWNDRLTQHGLRLNLNKIEFLTTDPHETGAITVSSSDLSRTERFKYLGSTLSTNGELRYEIASRVNAAWMKWRFTTGVLCDRRINERLKSIIYRNVIPPVTHYGSECKPTIKDNEPRLAVMETKMLRWTSGVTRFDHIRNEDIRDRYRVAQIVEKL</sequence>
<dbReference type="InParanoid" id="A0A7R8YSS6"/>
<protein>
    <recommendedName>
        <fullName evidence="1">Reverse transcriptase domain-containing protein</fullName>
    </recommendedName>
</protein>
<dbReference type="GO" id="GO:0071897">
    <property type="term" value="P:DNA biosynthetic process"/>
    <property type="evidence" value="ECO:0007669"/>
    <property type="project" value="UniProtKB-ARBA"/>
</dbReference>
<accession>A0A7R8YSS6</accession>
<dbReference type="PROSITE" id="PS50878">
    <property type="entry name" value="RT_POL"/>
    <property type="match status" value="1"/>
</dbReference>
<feature type="domain" description="Reverse transcriptase" evidence="1">
    <location>
        <begin position="1"/>
        <end position="176"/>
    </location>
</feature>
<reference evidence="2 3" key="1">
    <citation type="submission" date="2020-11" db="EMBL/GenBank/DDBJ databases">
        <authorList>
            <person name="Wallbank WR R."/>
            <person name="Pardo Diaz C."/>
            <person name="Kozak K."/>
            <person name="Martin S."/>
            <person name="Jiggins C."/>
            <person name="Moest M."/>
            <person name="Warren A I."/>
            <person name="Generalovic N T."/>
            <person name="Byers J.R.P. K."/>
            <person name="Montejo-Kovacevich G."/>
            <person name="Yen C E."/>
        </authorList>
    </citation>
    <scope>NUCLEOTIDE SEQUENCE [LARGE SCALE GENOMIC DNA]</scope>
</reference>
<dbReference type="Gene3D" id="3.30.70.270">
    <property type="match status" value="1"/>
</dbReference>
<proteinExistence type="predicted"/>
<dbReference type="AlphaFoldDB" id="A0A7R8YSS6"/>
<keyword evidence="3" id="KW-1185">Reference proteome</keyword>
<dbReference type="InterPro" id="IPR043128">
    <property type="entry name" value="Rev_trsase/Diguanyl_cyclase"/>
</dbReference>
<gene>
    <name evidence="2" type="ORF">HERILL_LOCUS6893</name>
</gene>
<evidence type="ECO:0000313" key="3">
    <source>
        <dbReference type="Proteomes" id="UP000594454"/>
    </source>
</evidence>
<dbReference type="PANTHER" id="PTHR47027:SF28">
    <property type="entry name" value="ENDONUCLEASE-REVERSE TRANSCRIPTASE"/>
    <property type="match status" value="1"/>
</dbReference>
<dbReference type="InterPro" id="IPR043502">
    <property type="entry name" value="DNA/RNA_pol_sf"/>
</dbReference>
<evidence type="ECO:0000313" key="2">
    <source>
        <dbReference type="EMBL" id="CAD7083972.1"/>
    </source>
</evidence>
<dbReference type="EMBL" id="LR899011">
    <property type="protein sequence ID" value="CAD7083972.1"/>
    <property type="molecule type" value="Genomic_DNA"/>
</dbReference>
<dbReference type="SUPFAM" id="SSF56672">
    <property type="entry name" value="DNA/RNA polymerases"/>
    <property type="match status" value="1"/>
</dbReference>
<dbReference type="OrthoDB" id="8008626at2759"/>
<dbReference type="PANTHER" id="PTHR47027">
    <property type="entry name" value="REVERSE TRANSCRIPTASE DOMAIN-CONTAINING PROTEIN"/>
    <property type="match status" value="1"/>
</dbReference>
<dbReference type="Pfam" id="PF00078">
    <property type="entry name" value="RVT_1"/>
    <property type="match status" value="1"/>
</dbReference>
<name>A0A7R8YSS6_HERIL</name>
<dbReference type="InterPro" id="IPR000477">
    <property type="entry name" value="RT_dom"/>
</dbReference>